<accession>A0AAW1C2N0</accession>
<dbReference type="InterPro" id="IPR029069">
    <property type="entry name" value="HotDog_dom_sf"/>
</dbReference>
<name>A0AAW1C2N0_CROAD</name>
<evidence type="ECO:0000313" key="13">
    <source>
        <dbReference type="Proteomes" id="UP001474421"/>
    </source>
</evidence>
<dbReference type="InterPro" id="IPR006683">
    <property type="entry name" value="Thioestr_dom"/>
</dbReference>
<feature type="compositionally biased region" description="Basic residues" evidence="10">
    <location>
        <begin position="59"/>
        <end position="68"/>
    </location>
</feature>
<feature type="domain" description="HotDog ACOT-type" evidence="11">
    <location>
        <begin position="250"/>
        <end position="365"/>
    </location>
</feature>
<keyword evidence="13" id="KW-1185">Reference proteome</keyword>
<keyword evidence="9" id="KW-0443">Lipid metabolism</keyword>
<dbReference type="GO" id="GO:0006631">
    <property type="term" value="P:fatty acid metabolic process"/>
    <property type="evidence" value="ECO:0007669"/>
    <property type="project" value="UniProtKB-KW"/>
</dbReference>
<evidence type="ECO:0000256" key="3">
    <source>
        <dbReference type="ARBA" id="ARBA00004872"/>
    </source>
</evidence>
<organism evidence="12 13">
    <name type="scientific">Crotalus adamanteus</name>
    <name type="common">Eastern diamondback rattlesnake</name>
    <dbReference type="NCBI Taxonomy" id="8729"/>
    <lineage>
        <taxon>Eukaryota</taxon>
        <taxon>Metazoa</taxon>
        <taxon>Chordata</taxon>
        <taxon>Craniata</taxon>
        <taxon>Vertebrata</taxon>
        <taxon>Euteleostomi</taxon>
        <taxon>Lepidosauria</taxon>
        <taxon>Squamata</taxon>
        <taxon>Bifurcata</taxon>
        <taxon>Unidentata</taxon>
        <taxon>Episquamata</taxon>
        <taxon>Toxicofera</taxon>
        <taxon>Serpentes</taxon>
        <taxon>Colubroidea</taxon>
        <taxon>Viperidae</taxon>
        <taxon>Crotalinae</taxon>
        <taxon>Crotalus</taxon>
    </lineage>
</organism>
<dbReference type="GO" id="GO:0008289">
    <property type="term" value="F:lipid binding"/>
    <property type="evidence" value="ECO:0007669"/>
    <property type="project" value="InterPro"/>
</dbReference>
<dbReference type="InterPro" id="IPR033120">
    <property type="entry name" value="HOTDOG_ACOT"/>
</dbReference>
<dbReference type="FunFam" id="3.10.129.10:FF:000029">
    <property type="entry name" value="Acyl-CoA thioesterase 12"/>
    <property type="match status" value="1"/>
</dbReference>
<comment type="subcellular location">
    <subcellularLocation>
        <location evidence="2">Cytoplasm</location>
    </subcellularLocation>
</comment>
<evidence type="ECO:0000256" key="4">
    <source>
        <dbReference type="ARBA" id="ARBA00022487"/>
    </source>
</evidence>
<evidence type="ECO:0000256" key="9">
    <source>
        <dbReference type="ARBA" id="ARBA00023098"/>
    </source>
</evidence>
<dbReference type="PANTHER" id="PTHR11049:SF3">
    <property type="entry name" value="ACETYL-COENZYME A THIOESTERASE"/>
    <property type="match status" value="1"/>
</dbReference>
<protein>
    <submittedName>
        <fullName evidence="12">Acyl-coenzyme A thioesterase 12</fullName>
    </submittedName>
</protein>
<dbReference type="SUPFAM" id="SSF55961">
    <property type="entry name" value="Bet v1-like"/>
    <property type="match status" value="1"/>
</dbReference>
<dbReference type="Gene3D" id="3.10.129.10">
    <property type="entry name" value="Hotdog Thioesterase"/>
    <property type="match status" value="2"/>
</dbReference>
<keyword evidence="4" id="KW-0719">Serine esterase</keyword>
<evidence type="ECO:0000256" key="1">
    <source>
        <dbReference type="ARBA" id="ARBA00000295"/>
    </source>
</evidence>
<evidence type="ECO:0000256" key="2">
    <source>
        <dbReference type="ARBA" id="ARBA00004496"/>
    </source>
</evidence>
<dbReference type="EMBL" id="JAOTOJ010000002">
    <property type="protein sequence ID" value="KAK9408431.1"/>
    <property type="molecule type" value="Genomic_DNA"/>
</dbReference>
<comment type="pathway">
    <text evidence="3">Lipid metabolism; fatty acid metabolism.</text>
</comment>
<evidence type="ECO:0000256" key="8">
    <source>
        <dbReference type="ARBA" id="ARBA00022832"/>
    </source>
</evidence>
<dbReference type="PROSITE" id="PS51770">
    <property type="entry name" value="HOTDOG_ACOT"/>
    <property type="match status" value="2"/>
</dbReference>
<dbReference type="AlphaFoldDB" id="A0AAW1C2N0"/>
<keyword evidence="8" id="KW-0276">Fatty acid metabolism</keyword>
<sequence length="624" mass="70860">MWILHQAFLRTELFRATCHTSGRRGKVKLPHSFHPWQNEQPGWKHRGRECETPGDPCPRRRRGKRKLAGKGDGAMASAQVHMCQTLLPAHTNHLGELSRGQLLKWIDITACLAAEKHAGIPCVTASVDDIQFEEIARVGQIINITAKVNRAFTTSMEVGVRATLQNPLTNVQKLICVAFSTYVAKPVGKEKINLKPVKLLTVHDFIEHTLAAERRKIRLDHERVFNDLMDKCGMDDDYVCSKEEDVVYSDCTHVQSIELVLPPHANHQGNTFGGQIMAWMETVATISASRLCHLHPTLKSVDMFKFRGPSTVGDRLVFNAIVNNTFQKSIEVGVRVEAYNCEEWANGQARHINSAFLIFNAINKHGNVLIPRMSSMTKDGLRRYRGAIARKKIRLFRRYALLKKETNFTPDFWDISSKSLIIKSNVTTLTFLAVKPGWEIYMTLNRTKMYTLEEENALSIKVEMQIQIPSKLAFLLLSNFSLHKHWTKYHLNCRVMECVTEEDKIYHITSSASANGNKRRDFLILVSQREPSKTEDPYIIAVKSIALNEALPDNQNYHQNEIQCGGFLIHTHEDSSLVSVFIHGVHNIMSYFAGNLASLWESIEDIASMCIQFLESESSKTSYI</sequence>
<comment type="catalytic activity">
    <reaction evidence="1">
        <text>butanoyl-CoA + H2O = butanoate + CoA + H(+)</text>
        <dbReference type="Rhea" id="RHEA:40111"/>
        <dbReference type="ChEBI" id="CHEBI:15377"/>
        <dbReference type="ChEBI" id="CHEBI:15378"/>
        <dbReference type="ChEBI" id="CHEBI:17968"/>
        <dbReference type="ChEBI" id="CHEBI:57287"/>
        <dbReference type="ChEBI" id="CHEBI:57371"/>
    </reaction>
    <physiologicalReaction direction="left-to-right" evidence="1">
        <dbReference type="Rhea" id="RHEA:40112"/>
    </physiologicalReaction>
</comment>
<dbReference type="InterPro" id="IPR002913">
    <property type="entry name" value="START_lipid-bd_dom"/>
</dbReference>
<evidence type="ECO:0000259" key="11">
    <source>
        <dbReference type="PROSITE" id="PS51770"/>
    </source>
</evidence>
<dbReference type="Pfam" id="PF01852">
    <property type="entry name" value="START"/>
    <property type="match status" value="1"/>
</dbReference>
<keyword evidence="7" id="KW-0378">Hydrolase</keyword>
<comment type="caution">
    <text evidence="12">The sequence shown here is derived from an EMBL/GenBank/DDBJ whole genome shotgun (WGS) entry which is preliminary data.</text>
</comment>
<dbReference type="InterPro" id="IPR023393">
    <property type="entry name" value="START-like_dom_sf"/>
</dbReference>
<dbReference type="Gene3D" id="3.30.530.20">
    <property type="match status" value="1"/>
</dbReference>
<dbReference type="GO" id="GO:0003986">
    <property type="term" value="F:acetyl-CoA hydrolase activity"/>
    <property type="evidence" value="ECO:0007669"/>
    <property type="project" value="TreeGrafter"/>
</dbReference>
<evidence type="ECO:0000313" key="12">
    <source>
        <dbReference type="EMBL" id="KAK9408431.1"/>
    </source>
</evidence>
<dbReference type="PANTHER" id="PTHR11049">
    <property type="entry name" value="ACYL COENZYME A THIOESTER HYDROLASE"/>
    <property type="match status" value="1"/>
</dbReference>
<keyword evidence="5" id="KW-0963">Cytoplasm</keyword>
<gene>
    <name evidence="12" type="ORF">NXF25_007205</name>
</gene>
<dbReference type="Proteomes" id="UP001474421">
    <property type="component" value="Unassembled WGS sequence"/>
</dbReference>
<keyword evidence="6" id="KW-0677">Repeat</keyword>
<dbReference type="GO" id="GO:0006084">
    <property type="term" value="P:acetyl-CoA metabolic process"/>
    <property type="evidence" value="ECO:0007669"/>
    <property type="project" value="TreeGrafter"/>
</dbReference>
<evidence type="ECO:0000256" key="10">
    <source>
        <dbReference type="SAM" id="MobiDB-lite"/>
    </source>
</evidence>
<dbReference type="GO" id="GO:0005829">
    <property type="term" value="C:cytosol"/>
    <property type="evidence" value="ECO:0007669"/>
    <property type="project" value="TreeGrafter"/>
</dbReference>
<evidence type="ECO:0000256" key="6">
    <source>
        <dbReference type="ARBA" id="ARBA00022737"/>
    </source>
</evidence>
<evidence type="ECO:0000256" key="5">
    <source>
        <dbReference type="ARBA" id="ARBA00022490"/>
    </source>
</evidence>
<dbReference type="InterPro" id="IPR040170">
    <property type="entry name" value="Cytosol_ACT"/>
</dbReference>
<reference evidence="12 13" key="1">
    <citation type="journal article" date="2024" name="Proc. Natl. Acad. Sci. U.S.A.">
        <title>The genetic regulatory architecture and epigenomic basis for age-related changes in rattlesnake venom.</title>
        <authorList>
            <person name="Hogan M.P."/>
            <person name="Holding M.L."/>
            <person name="Nystrom G.S."/>
            <person name="Colston T.J."/>
            <person name="Bartlett D.A."/>
            <person name="Mason A.J."/>
            <person name="Ellsworth S.A."/>
            <person name="Rautsaw R.M."/>
            <person name="Lawrence K.C."/>
            <person name="Strickland J.L."/>
            <person name="He B."/>
            <person name="Fraser P."/>
            <person name="Margres M.J."/>
            <person name="Gilbert D.M."/>
            <person name="Gibbs H.L."/>
            <person name="Parkinson C.L."/>
            <person name="Rokyta D.R."/>
        </authorList>
    </citation>
    <scope>NUCLEOTIDE SEQUENCE [LARGE SCALE GENOMIC DNA]</scope>
    <source>
        <strain evidence="12">DRR0105</strain>
    </source>
</reference>
<dbReference type="CDD" id="cd03442">
    <property type="entry name" value="BFIT_BACH"/>
    <property type="match status" value="2"/>
</dbReference>
<proteinExistence type="predicted"/>
<evidence type="ECO:0000256" key="7">
    <source>
        <dbReference type="ARBA" id="ARBA00022801"/>
    </source>
</evidence>
<dbReference type="Pfam" id="PF03061">
    <property type="entry name" value="4HBT"/>
    <property type="match status" value="2"/>
</dbReference>
<dbReference type="FunFam" id="3.10.129.10:FF:000011">
    <property type="entry name" value="Acyl-coenzyme A thioesterase 11"/>
    <property type="match status" value="1"/>
</dbReference>
<dbReference type="GO" id="GO:0052689">
    <property type="term" value="F:carboxylic ester hydrolase activity"/>
    <property type="evidence" value="ECO:0007669"/>
    <property type="project" value="UniProtKB-KW"/>
</dbReference>
<feature type="domain" description="HotDog ACOT-type" evidence="11">
    <location>
        <begin position="76"/>
        <end position="188"/>
    </location>
</feature>
<feature type="region of interest" description="Disordered" evidence="10">
    <location>
        <begin position="29"/>
        <end position="68"/>
    </location>
</feature>
<dbReference type="SUPFAM" id="SSF54637">
    <property type="entry name" value="Thioesterase/thiol ester dehydrase-isomerase"/>
    <property type="match status" value="2"/>
</dbReference>